<dbReference type="AlphaFoldDB" id="A0A0G1CA06"/>
<dbReference type="EMBL" id="LCFA01000010">
    <property type="protein sequence ID" value="KKS82382.1"/>
    <property type="molecule type" value="Genomic_DNA"/>
</dbReference>
<dbReference type="NCBIfam" id="TIGR01764">
    <property type="entry name" value="excise"/>
    <property type="match status" value="1"/>
</dbReference>
<dbReference type="InterPro" id="IPR041657">
    <property type="entry name" value="HTH_17"/>
</dbReference>
<organism evidence="2 3">
    <name type="scientific">Candidatus Wolfebacteria bacterium GW2011_GWC1_43_10</name>
    <dbReference type="NCBI Taxonomy" id="1619011"/>
    <lineage>
        <taxon>Bacteria</taxon>
        <taxon>Candidatus Wolfeibacteriota</taxon>
    </lineage>
</organism>
<dbReference type="InterPro" id="IPR010093">
    <property type="entry name" value="SinI_DNA-bd"/>
</dbReference>
<proteinExistence type="predicted"/>
<protein>
    <submittedName>
        <fullName evidence="2">Binding domain protein, excisionase family protein</fullName>
    </submittedName>
</protein>
<evidence type="ECO:0000313" key="3">
    <source>
        <dbReference type="Proteomes" id="UP000034810"/>
    </source>
</evidence>
<dbReference type="Proteomes" id="UP000034810">
    <property type="component" value="Unassembled WGS sequence"/>
</dbReference>
<accession>A0A0G1CA06</accession>
<gene>
    <name evidence="2" type="ORF">UV58_C0010G0002</name>
</gene>
<dbReference type="GO" id="GO:0003677">
    <property type="term" value="F:DNA binding"/>
    <property type="evidence" value="ECO:0007669"/>
    <property type="project" value="InterPro"/>
</dbReference>
<feature type="domain" description="Helix-turn-helix" evidence="1">
    <location>
        <begin position="5"/>
        <end position="47"/>
    </location>
</feature>
<comment type="caution">
    <text evidence="2">The sequence shown here is derived from an EMBL/GenBank/DDBJ whole genome shotgun (WGS) entry which is preliminary data.</text>
</comment>
<reference evidence="2 3" key="1">
    <citation type="journal article" date="2015" name="Nature">
        <title>rRNA introns, odd ribosomes, and small enigmatic genomes across a large radiation of phyla.</title>
        <authorList>
            <person name="Brown C.T."/>
            <person name="Hug L.A."/>
            <person name="Thomas B.C."/>
            <person name="Sharon I."/>
            <person name="Castelle C.J."/>
            <person name="Singh A."/>
            <person name="Wilkins M.J."/>
            <person name="Williams K.H."/>
            <person name="Banfield J.F."/>
        </authorList>
    </citation>
    <scope>NUCLEOTIDE SEQUENCE [LARGE SCALE GENOMIC DNA]</scope>
</reference>
<dbReference type="Pfam" id="PF12728">
    <property type="entry name" value="HTH_17"/>
    <property type="match status" value="1"/>
</dbReference>
<name>A0A0G1CA06_9BACT</name>
<evidence type="ECO:0000313" key="2">
    <source>
        <dbReference type="EMBL" id="KKS82382.1"/>
    </source>
</evidence>
<evidence type="ECO:0000259" key="1">
    <source>
        <dbReference type="Pfam" id="PF12728"/>
    </source>
</evidence>
<sequence length="84" mass="9517">MDKKLFSTSEVAKLLGISRVAVFKKIKSGEIKAQKIGRNFVIDRKDLPSVLSKVLTKEKKNLIEEAVRKTVREYGETLKLLGQE</sequence>